<dbReference type="InterPro" id="IPR038980">
    <property type="entry name" value="ATM_plant"/>
</dbReference>
<comment type="subunit">
    <text evidence="3">Associates with DNA double-strand breaks.</text>
</comment>
<comment type="catalytic activity">
    <reaction evidence="14 16">
        <text>L-threonyl-[protein] + ATP = O-phospho-L-threonyl-[protein] + ADP + H(+)</text>
        <dbReference type="Rhea" id="RHEA:46608"/>
        <dbReference type="Rhea" id="RHEA-COMP:11060"/>
        <dbReference type="Rhea" id="RHEA-COMP:11605"/>
        <dbReference type="ChEBI" id="CHEBI:15378"/>
        <dbReference type="ChEBI" id="CHEBI:30013"/>
        <dbReference type="ChEBI" id="CHEBI:30616"/>
        <dbReference type="ChEBI" id="CHEBI:61977"/>
        <dbReference type="ChEBI" id="CHEBI:456216"/>
        <dbReference type="EC" id="2.7.11.1"/>
    </reaction>
</comment>
<keyword evidence="9 16" id="KW-0227">DNA damage</keyword>
<evidence type="ECO:0000256" key="6">
    <source>
        <dbReference type="ARBA" id="ARBA00022527"/>
    </source>
</evidence>
<dbReference type="InterPro" id="IPR014009">
    <property type="entry name" value="PIK_FAT"/>
</dbReference>
<evidence type="ECO:0000313" key="21">
    <source>
        <dbReference type="EMBL" id="USW49539.1"/>
    </source>
</evidence>
<dbReference type="OrthoDB" id="381190at2759"/>
<feature type="domain" description="FAT" evidence="19">
    <location>
        <begin position="1865"/>
        <end position="2476"/>
    </location>
</feature>
<keyword evidence="16" id="KW-0158">Chromosome</keyword>
<keyword evidence="16" id="KW-0779">Telomere</keyword>
<dbReference type="PROSITE" id="PS51190">
    <property type="entry name" value="FATC"/>
    <property type="match status" value="1"/>
</dbReference>
<feature type="region of interest" description="Disordered" evidence="17">
    <location>
        <begin position="416"/>
        <end position="443"/>
    </location>
</feature>
<comment type="catalytic activity">
    <reaction evidence="15">
        <text>L-seryl-[protein] + ATP = O-phospho-L-seryl-[protein] + ADP + H(+)</text>
        <dbReference type="Rhea" id="RHEA:17989"/>
        <dbReference type="Rhea" id="RHEA-COMP:9863"/>
        <dbReference type="Rhea" id="RHEA-COMP:11604"/>
        <dbReference type="ChEBI" id="CHEBI:15378"/>
        <dbReference type="ChEBI" id="CHEBI:29999"/>
        <dbReference type="ChEBI" id="CHEBI:30616"/>
        <dbReference type="ChEBI" id="CHEBI:83421"/>
        <dbReference type="ChEBI" id="CHEBI:456216"/>
        <dbReference type="EC" id="2.7.11.1"/>
    </reaction>
</comment>
<dbReference type="GO" id="GO:0004674">
    <property type="term" value="F:protein serine/threonine kinase activity"/>
    <property type="evidence" value="ECO:0007669"/>
    <property type="project" value="UniProtKB-KW"/>
</dbReference>
<dbReference type="SMART" id="SM01343">
    <property type="entry name" value="FATC"/>
    <property type="match status" value="1"/>
</dbReference>
<dbReference type="PROSITE" id="PS00916">
    <property type="entry name" value="PI3_4_KINASE_2"/>
    <property type="match status" value="1"/>
</dbReference>
<dbReference type="Gene3D" id="1.10.1070.11">
    <property type="entry name" value="Phosphatidylinositol 3-/4-kinase, catalytic domain"/>
    <property type="match status" value="1"/>
</dbReference>
<dbReference type="Proteomes" id="UP001056384">
    <property type="component" value="Chromosome 2"/>
</dbReference>
<gene>
    <name evidence="21" type="ORF">Slin15195_G028580</name>
</gene>
<name>A0A9Q9AKD3_9PEZI</name>
<comment type="function">
    <text evidence="13 16">Serine/threonine protein kinase which activates checkpoint signaling upon genotoxic stresses such as ionizing radiation (IR), ultraviolet light (UV), or DNA replication stalling, thereby acting as a DNA damage sensor. Recognizes the substrate consensus sequence [ST]-Q. Phosphorylates histone H2A to form H2AS128ph (gamma-H2A) at sites of DNA damage, involved in the regulation of DNA damage response mechanism. Required for the control of telomere length and genome stability.</text>
</comment>
<dbReference type="InterPro" id="IPR000403">
    <property type="entry name" value="PI3/4_kinase_cat_dom"/>
</dbReference>
<accession>A0A9Q9AKD3</accession>
<dbReference type="PANTHER" id="PTHR37079">
    <property type="entry name" value="SERINE/THREONINE-PROTEIN KINASE ATM"/>
    <property type="match status" value="1"/>
</dbReference>
<dbReference type="SUPFAM" id="SSF48371">
    <property type="entry name" value="ARM repeat"/>
    <property type="match status" value="1"/>
</dbReference>
<dbReference type="GO" id="GO:0006281">
    <property type="term" value="P:DNA repair"/>
    <property type="evidence" value="ECO:0007669"/>
    <property type="project" value="InterPro"/>
</dbReference>
<keyword evidence="11 16" id="KW-0067">ATP-binding</keyword>
<dbReference type="GO" id="GO:0006325">
    <property type="term" value="P:chromatin organization"/>
    <property type="evidence" value="ECO:0007669"/>
    <property type="project" value="UniProtKB-KW"/>
</dbReference>
<dbReference type="Pfam" id="PF11640">
    <property type="entry name" value="TAN"/>
    <property type="match status" value="1"/>
</dbReference>
<evidence type="ECO:0000256" key="11">
    <source>
        <dbReference type="ARBA" id="ARBA00022840"/>
    </source>
</evidence>
<sequence>MAEVNLTEALANIQANTVIKRRSGLEDLNRILRHNRGSSSLRKNLGDREYSYIFNTLFDVTHDSQSSFLNAKTPTSRSTAANRLSDIAGGLRHAIEAGVSVLKPKTIRNVLDHVTDCLFMTNGSLCDALALDYAKIMRIVFNYQPHVEQMKAPKWDRLASFCGGVINKAQQEAMEENGAIDDHLASIGGTANGLSHRSSRSTLRNASGSQARRSTLRPVAEEMVACLRLLTRVPNAPRQDSATARLWTIIEALKTSAISPRAYLDAFGTINNTLSWMRTEGIRATLKATSHLLRLIKQTWSLKSAAVSQMLITMLLLRPYITHAMASDDRVIVQAEVSGLLRVLEAEYSGRHIHDRNEMRLEDLRLEINRDAHQSGKVATALFTLRPTNSVRAESNWTLVNVLAFFHKTLICGEQSKSSSDQEPNPHDSDTTHRPKKRPRLEDPLSMLLAATSKGTPQERVCALQTLTFVCQLKSFSDRQLRTITDNLTVSCNEDNVGICSWAFLAVASCAAQTNAANCMLNELWSNIWQIGTRSLGNSFTCRAATYALAIMLASRLVTQPVITEFLHGITHTMELTGPSQMSDAATLLFTFTMQTSQQLNPANAIATADSIIGFLAQTLRPSKLEDKQNASSAALYAVTDIVGLTATCLGQTSHTFADSELPVWDSCARAWLSCEEEEAVTSFLLLIPPDDTVLSDHIRSAAANRVTSTAPRLSTQALVLNHQISELGRCREAWQALIHDRARPPTNDAFSMLCKAYLASVCIARCMMFKDTRRQAQLERLTTEAMNTLGEFMTSKRCEAEHTTTFLSISSSACSGLSCSVEGEPQNRTHCETAVCRIIHHTSTKQENTPDFDEDAMDFEESPESQRSANTAAISNVTDVLNDQDVSYGRLTLSVSTRLYATAVLAIEGSEATPSATESASAQVMDLILSLNDDQLLTCRDTITALPRIGLLFTAKDTERLLTYFMEQLMAKYAYKMSEATLSAALDIMQSLIAVWTDDSDHELFSLGLDTYEWFASNALQDDFFSPNVQRRLACLLLDLCQINPDYGRGTDVGTPRTCCFELLRKLPTVAHHTLVDRIPILFSRLVLSEHGNMLTDLQTCLPINQDWQEGMAMRMLYLFNLGAKWSSLLRGCTWLMFDAAGRVEICAAHARQCIDRLAASLPLRHPQKLFTLFASQLTHTWLQTGHTVDTIPWRAFHYTSLHELLRHHRSEITAQLVLRGDELGLSLMQKALKLPTPRDVVKPSYAKCVTYCVAQDVVDSDGLEKPINKLEHRLRDSMGTASEHKMLIKDRLPTIIGYLLLSTQQDTNESMWLQKHSGYEGAGQALETMLKYTRQDDKLPAALEPCFSGGYLVDQLIRLCKRVGETPQDMWGPSSFVLTARMVLDAINESLGSLECCRMIRRLMILVALAGEAATSGFGAEMLILSLRPFVNNSACANDSIGFLEYLFDKCRAYLKSEAALPFTTGAIILLILQMRKYSSTTHDSTTQESQYSATVQIMVEFQTWLVDYLADLTQGPNRTMYASLVEALRYLKLPGNAAVDSPESSLLLFLLDQWASRKPLCSRDDITEAVQILSESFVMPDMAILDCLGKDAMAARYAQPIWEILVAASPSDAFVTWAASIVGRAYAATGVRPDPEMSRKTNVSAEDHGKALVASQIAIVHRVSRLAYSRNRIHAGLAESTLRRMQEVTKNCSTPKEAMDLQDMMPEAIFAAVYEGTYGYQSATATIDRPPSSVSEAALRAALASSDDKSLEQWATELAHTLSSWASQNAILSSLSALFQNVDELAIELLPQMLHILLVKQHDAVSPLLSEAATAHLSSSAPAVLSKQRFLLRLLLHLRSQPFPGEITRADRLQWLDIDYTIAARAAVRCNMPTTALLLAESAGASATQEDRRASKRASVTQEPAQIQPPPDLLLAVYKQIEEPDSFYGVPQEASLSSVLERLDHEENGFKSMMFRSAQMDSQMRALRNLTESNAVGMVQSLSSLNFNSLAFALMTNGLGNASGCSSQMLQTAQSLQQWDITPPSHRSESSTTFDVLQELSRSSNVLQIRNKTKKAMLQFFKTNAAHEPRDLQSHAWHASLSALTEISEILAAVSDHDLAACWTAFSTRHDWMHMAKFDDVKPFLSNRHTVLGVLSQNVPMQQSMHISTKQCRVLEVEALLALSRISREHNKLQEALTATTTMSDMVGTCSHTGLQISSAVSMETALVLWDAGEASMSVKMLHDLNKLNSESIRQDIHVGHAGLLAQLGHESAQARLHKPEQILSEYLKPAVNAAGKSKDQSEIGRVHYEFAKFCDNELQNPSSIENLARITKLRHNKEEEVEAYRQAIRSGKKTTNERQLMTRKMQQAQTWLEIDIAEERRLQKNQSDHVNLSLQNYLQTLAASEKYDICVLRFFALWLENTNGVDQGPDAFVMRYLPKVASWKFVRLMNQLMSHLEESATPFQQALGGLLHRIFIQHPYHSLHHLFALRNMQLSKDPAAMSRLNASVSIMNELQKDPRIATILKNVFTADQLYRVLADNKPEGTQNAKIDVKKIAAAERVYVRVPPLKVPPSTITLRLRPNGGYSDVPVVARFDRTVSIMNGLSAPKMMKLLATNGKYYKELYKSGDDDLRQDAIMEQVFEEVSNMLRNHKATRQRDLKLRTYKVIPLSSGSGIIEFVPNSIPINEFLMPAHKQYHPKDMTSGKARELITRAYASGQGTTADRISAFQKVCANLQPVMRHFFLERFDDPDEWFSKRTAYSRTTASISILGHVIGLGDRHCSNILLDEQTGEIVHIDLGVAFEAGRVLPIPEMIPFRLTRDIVDGMGSTGVEGVFRRCCEFTLEAVREDKDSIMTLLNVLRYDPLHNWTISPLRAKRMQEAQSEMSRNGIEDDSSRRKEQEAGEADRALSIVEKKLSKALSTAAAVNELIQQATDEKHLACLFTGWAAYY</sequence>
<evidence type="ECO:0000256" key="14">
    <source>
        <dbReference type="ARBA" id="ARBA00047899"/>
    </source>
</evidence>
<feature type="region of interest" description="Disordered" evidence="17">
    <location>
        <begin position="191"/>
        <end position="214"/>
    </location>
</feature>
<dbReference type="InterPro" id="IPR003152">
    <property type="entry name" value="FATC_dom"/>
</dbReference>
<dbReference type="PROSITE" id="PS51189">
    <property type="entry name" value="FAT"/>
    <property type="match status" value="1"/>
</dbReference>
<dbReference type="InterPro" id="IPR011009">
    <property type="entry name" value="Kinase-like_dom_sf"/>
</dbReference>
<dbReference type="CDD" id="cd05171">
    <property type="entry name" value="PIKKc_ATM"/>
    <property type="match status" value="1"/>
</dbReference>
<dbReference type="InterPro" id="IPR021668">
    <property type="entry name" value="TAN"/>
</dbReference>
<evidence type="ECO:0000256" key="7">
    <source>
        <dbReference type="ARBA" id="ARBA00022679"/>
    </source>
</evidence>
<evidence type="ECO:0000256" key="13">
    <source>
        <dbReference type="ARBA" id="ARBA00025079"/>
    </source>
</evidence>
<keyword evidence="6 16" id="KW-0723">Serine/threonine-protein kinase</keyword>
<evidence type="ECO:0000259" key="20">
    <source>
        <dbReference type="PROSITE" id="PS51190"/>
    </source>
</evidence>
<feature type="region of interest" description="Disordered" evidence="17">
    <location>
        <begin position="2865"/>
        <end position="2889"/>
    </location>
</feature>
<dbReference type="Gene3D" id="3.30.1010.10">
    <property type="entry name" value="Phosphatidylinositol 3-kinase Catalytic Subunit, Chain A, domain 4"/>
    <property type="match status" value="1"/>
</dbReference>
<evidence type="ECO:0000256" key="1">
    <source>
        <dbReference type="ARBA" id="ARBA00004123"/>
    </source>
</evidence>
<dbReference type="PROSITE" id="PS50290">
    <property type="entry name" value="PI3_4_KINASE_3"/>
    <property type="match status" value="1"/>
</dbReference>
<dbReference type="InterPro" id="IPR044107">
    <property type="entry name" value="PIKKc_ATM"/>
</dbReference>
<dbReference type="SUPFAM" id="SSF56112">
    <property type="entry name" value="Protein kinase-like (PK-like)"/>
    <property type="match status" value="1"/>
</dbReference>
<evidence type="ECO:0000256" key="4">
    <source>
        <dbReference type="ARBA" id="ARBA00012513"/>
    </source>
</evidence>
<feature type="compositionally biased region" description="Basic and acidic residues" evidence="17">
    <location>
        <begin position="2873"/>
        <end position="2889"/>
    </location>
</feature>
<feature type="compositionally biased region" description="Basic and acidic residues" evidence="17">
    <location>
        <begin position="424"/>
        <end position="433"/>
    </location>
</feature>
<keyword evidence="22" id="KW-1185">Reference proteome</keyword>
<keyword evidence="10 16" id="KW-0418">Kinase</keyword>
<dbReference type="SMART" id="SM00146">
    <property type="entry name" value="PI3Kc"/>
    <property type="match status" value="1"/>
</dbReference>
<protein>
    <recommendedName>
        <fullName evidence="5 16">Serine/threonine-protein kinase Tel1</fullName>
        <ecNumber evidence="4 16">2.7.11.1</ecNumber>
    </recommendedName>
</protein>
<dbReference type="EC" id="2.7.11.1" evidence="4 16"/>
<dbReference type="GO" id="GO:0005634">
    <property type="term" value="C:nucleus"/>
    <property type="evidence" value="ECO:0007669"/>
    <property type="project" value="UniProtKB-SubCell"/>
</dbReference>
<dbReference type="GO" id="GO:0005524">
    <property type="term" value="F:ATP binding"/>
    <property type="evidence" value="ECO:0007669"/>
    <property type="project" value="UniProtKB-KW"/>
</dbReference>
<reference evidence="21" key="1">
    <citation type="submission" date="2022-06" db="EMBL/GenBank/DDBJ databases">
        <title>Complete genome sequences of two strains of the flax pathogen Septoria linicola.</title>
        <authorList>
            <person name="Lapalu N."/>
            <person name="Simon A."/>
            <person name="Demenou B."/>
            <person name="Paumier D."/>
            <person name="Guillot M.-P."/>
            <person name="Gout L."/>
            <person name="Valade R."/>
        </authorList>
    </citation>
    <scope>NUCLEOTIDE SEQUENCE</scope>
    <source>
        <strain evidence="21">SE15195</strain>
    </source>
</reference>
<evidence type="ECO:0000256" key="9">
    <source>
        <dbReference type="ARBA" id="ARBA00022763"/>
    </source>
</evidence>
<dbReference type="InterPro" id="IPR036940">
    <property type="entry name" value="PI3/4_kinase_cat_sf"/>
</dbReference>
<feature type="compositionally biased region" description="Polar residues" evidence="17">
    <location>
        <begin position="192"/>
        <end position="213"/>
    </location>
</feature>
<dbReference type="PANTHER" id="PTHR37079:SF4">
    <property type="entry name" value="SERINE_THREONINE-PROTEIN KINASE ATM"/>
    <property type="match status" value="1"/>
</dbReference>
<comment type="subcellular location">
    <subcellularLocation>
        <location evidence="16">Chromosome</location>
        <location evidence="16">Telomere</location>
    </subcellularLocation>
    <subcellularLocation>
        <location evidence="1 16">Nucleus</location>
    </subcellularLocation>
</comment>
<feature type="region of interest" description="Disordered" evidence="17">
    <location>
        <begin position="847"/>
        <end position="871"/>
    </location>
</feature>
<comment type="similarity">
    <text evidence="2 16">Belongs to the PI3/PI4-kinase family. ATM subfamily.</text>
</comment>
<proteinExistence type="inferred from homology"/>
<dbReference type="GO" id="GO:0035556">
    <property type="term" value="P:intracellular signal transduction"/>
    <property type="evidence" value="ECO:0007669"/>
    <property type="project" value="UniProtKB-ARBA"/>
</dbReference>
<evidence type="ECO:0000259" key="18">
    <source>
        <dbReference type="PROSITE" id="PS50290"/>
    </source>
</evidence>
<evidence type="ECO:0000256" key="2">
    <source>
        <dbReference type="ARBA" id="ARBA00010769"/>
    </source>
</evidence>
<dbReference type="GO" id="GO:0000781">
    <property type="term" value="C:chromosome, telomeric region"/>
    <property type="evidence" value="ECO:0007669"/>
    <property type="project" value="UniProtKB-SubCell"/>
</dbReference>
<keyword evidence="12 16" id="KW-0539">Nucleus</keyword>
<dbReference type="SMART" id="SM01342">
    <property type="entry name" value="TAN"/>
    <property type="match status" value="1"/>
</dbReference>
<feature type="compositionally biased region" description="Acidic residues" evidence="17">
    <location>
        <begin position="851"/>
        <end position="864"/>
    </location>
</feature>
<evidence type="ECO:0000256" key="5">
    <source>
        <dbReference type="ARBA" id="ARBA00014619"/>
    </source>
</evidence>
<evidence type="ECO:0000256" key="8">
    <source>
        <dbReference type="ARBA" id="ARBA00022741"/>
    </source>
</evidence>
<organism evidence="21 22">
    <name type="scientific">Septoria linicola</name>
    <dbReference type="NCBI Taxonomy" id="215465"/>
    <lineage>
        <taxon>Eukaryota</taxon>
        <taxon>Fungi</taxon>
        <taxon>Dikarya</taxon>
        <taxon>Ascomycota</taxon>
        <taxon>Pezizomycotina</taxon>
        <taxon>Dothideomycetes</taxon>
        <taxon>Dothideomycetidae</taxon>
        <taxon>Mycosphaerellales</taxon>
        <taxon>Mycosphaerellaceae</taxon>
        <taxon>Septoria</taxon>
    </lineage>
</organism>
<evidence type="ECO:0000256" key="17">
    <source>
        <dbReference type="SAM" id="MobiDB-lite"/>
    </source>
</evidence>
<evidence type="ECO:0000313" key="22">
    <source>
        <dbReference type="Proteomes" id="UP001056384"/>
    </source>
</evidence>
<keyword evidence="8 16" id="KW-0547">Nucleotide-binding</keyword>
<dbReference type="Pfam" id="PF02260">
    <property type="entry name" value="FATC"/>
    <property type="match status" value="1"/>
</dbReference>
<evidence type="ECO:0000256" key="12">
    <source>
        <dbReference type="ARBA" id="ARBA00023242"/>
    </source>
</evidence>
<feature type="domain" description="FATC" evidence="20">
    <location>
        <begin position="2902"/>
        <end position="2934"/>
    </location>
</feature>
<dbReference type="EMBL" id="CP099419">
    <property type="protein sequence ID" value="USW49539.1"/>
    <property type="molecule type" value="Genomic_DNA"/>
</dbReference>
<evidence type="ECO:0000259" key="19">
    <source>
        <dbReference type="PROSITE" id="PS51189"/>
    </source>
</evidence>
<feature type="domain" description="PI3K/PI4K catalytic" evidence="18">
    <location>
        <begin position="2578"/>
        <end position="2894"/>
    </location>
</feature>
<dbReference type="Pfam" id="PF00454">
    <property type="entry name" value="PI3_PI4_kinase"/>
    <property type="match status" value="1"/>
</dbReference>
<dbReference type="InterPro" id="IPR016024">
    <property type="entry name" value="ARM-type_fold"/>
</dbReference>
<keyword evidence="7 16" id="KW-0808">Transferase</keyword>
<evidence type="ECO:0000256" key="3">
    <source>
        <dbReference type="ARBA" id="ARBA00011370"/>
    </source>
</evidence>
<dbReference type="InterPro" id="IPR018936">
    <property type="entry name" value="PI3/4_kinase_CS"/>
</dbReference>
<evidence type="ECO:0000256" key="15">
    <source>
        <dbReference type="ARBA" id="ARBA00048679"/>
    </source>
</evidence>
<evidence type="ECO:0000256" key="16">
    <source>
        <dbReference type="RuleBase" id="RU365027"/>
    </source>
</evidence>
<keyword evidence="16" id="KW-0156">Chromatin regulator</keyword>
<evidence type="ECO:0000256" key="10">
    <source>
        <dbReference type="ARBA" id="ARBA00022777"/>
    </source>
</evidence>